<name>A0ABQ9J7T9_9CUCU</name>
<proteinExistence type="predicted"/>
<comment type="caution">
    <text evidence="3">The sequence shown here is derived from an EMBL/GenBank/DDBJ whole genome shotgun (WGS) entry which is preliminary data.</text>
</comment>
<reference evidence="3" key="1">
    <citation type="journal article" date="2023" name="Insect Mol. Biol.">
        <title>Genome sequencing provides insights into the evolution of gene families encoding plant cell wall-degrading enzymes in longhorned beetles.</title>
        <authorList>
            <person name="Shin N.R."/>
            <person name="Okamura Y."/>
            <person name="Kirsch R."/>
            <person name="Pauchet Y."/>
        </authorList>
    </citation>
    <scope>NUCLEOTIDE SEQUENCE</scope>
    <source>
        <strain evidence="3">MMC_N1</strain>
    </source>
</reference>
<keyword evidence="1" id="KW-1133">Transmembrane helix</keyword>
<feature type="chain" id="PRO_5045671808" evidence="2">
    <location>
        <begin position="17"/>
        <end position="210"/>
    </location>
</feature>
<sequence>MLLVLFIPFLVSVVSSEIYYIDDQYDYDNYKFTGEKPKFDKKLYTAKVVGDNDVEIEGAPITLLRCGLYPFEIRVVLGNNTFYSVIATTEYTATAKDCPIVSNFSIGGLIEDNYIRKKLFNILKIQAIYYPYIVTESDIIATSSTTSFIYKINEETYLILNYAWSIGLLVYLTLTISLYLICLTIFIVKKSHQIRILCCYKCHCLISSDF</sequence>
<dbReference type="Proteomes" id="UP001162164">
    <property type="component" value="Unassembled WGS sequence"/>
</dbReference>
<protein>
    <submittedName>
        <fullName evidence="3">Uncharacterized protein</fullName>
    </submittedName>
</protein>
<keyword evidence="1" id="KW-0812">Transmembrane</keyword>
<feature type="signal peptide" evidence="2">
    <location>
        <begin position="1"/>
        <end position="16"/>
    </location>
</feature>
<evidence type="ECO:0000313" key="3">
    <source>
        <dbReference type="EMBL" id="KAJ8973704.1"/>
    </source>
</evidence>
<evidence type="ECO:0000313" key="4">
    <source>
        <dbReference type="Proteomes" id="UP001162164"/>
    </source>
</evidence>
<evidence type="ECO:0000256" key="2">
    <source>
        <dbReference type="SAM" id="SignalP"/>
    </source>
</evidence>
<organism evidence="3 4">
    <name type="scientific">Molorchus minor</name>
    <dbReference type="NCBI Taxonomy" id="1323400"/>
    <lineage>
        <taxon>Eukaryota</taxon>
        <taxon>Metazoa</taxon>
        <taxon>Ecdysozoa</taxon>
        <taxon>Arthropoda</taxon>
        <taxon>Hexapoda</taxon>
        <taxon>Insecta</taxon>
        <taxon>Pterygota</taxon>
        <taxon>Neoptera</taxon>
        <taxon>Endopterygota</taxon>
        <taxon>Coleoptera</taxon>
        <taxon>Polyphaga</taxon>
        <taxon>Cucujiformia</taxon>
        <taxon>Chrysomeloidea</taxon>
        <taxon>Cerambycidae</taxon>
        <taxon>Lamiinae</taxon>
        <taxon>Monochamini</taxon>
        <taxon>Molorchus</taxon>
    </lineage>
</organism>
<dbReference type="EMBL" id="JAPWTJ010001128">
    <property type="protein sequence ID" value="KAJ8973704.1"/>
    <property type="molecule type" value="Genomic_DNA"/>
</dbReference>
<keyword evidence="4" id="KW-1185">Reference proteome</keyword>
<accession>A0ABQ9J7T9</accession>
<gene>
    <name evidence="3" type="ORF">NQ317_017906</name>
</gene>
<keyword evidence="2" id="KW-0732">Signal</keyword>
<feature type="transmembrane region" description="Helical" evidence="1">
    <location>
        <begin position="162"/>
        <end position="188"/>
    </location>
</feature>
<evidence type="ECO:0000256" key="1">
    <source>
        <dbReference type="SAM" id="Phobius"/>
    </source>
</evidence>
<keyword evidence="1" id="KW-0472">Membrane</keyword>